<dbReference type="CDD" id="cd01562">
    <property type="entry name" value="Thr-dehyd"/>
    <property type="match status" value="1"/>
</dbReference>
<comment type="caution">
    <text evidence="5">The sequence shown here is derived from an EMBL/GenBank/DDBJ whole genome shotgun (WGS) entry which is preliminary data.</text>
</comment>
<keyword evidence="6" id="KW-1185">Reference proteome</keyword>
<dbReference type="NCBIfam" id="NF005292">
    <property type="entry name" value="PRK06815.1"/>
    <property type="match status" value="1"/>
</dbReference>
<dbReference type="GO" id="GO:0009097">
    <property type="term" value="P:isoleucine biosynthetic process"/>
    <property type="evidence" value="ECO:0007669"/>
    <property type="project" value="TreeGrafter"/>
</dbReference>
<dbReference type="AlphaFoldDB" id="A0AAV9I865"/>
<evidence type="ECO:0000313" key="6">
    <source>
        <dbReference type="Proteomes" id="UP001300502"/>
    </source>
</evidence>
<dbReference type="GO" id="GO:0006565">
    <property type="term" value="P:L-serine catabolic process"/>
    <property type="evidence" value="ECO:0007669"/>
    <property type="project" value="TreeGrafter"/>
</dbReference>
<dbReference type="GO" id="GO:0003941">
    <property type="term" value="F:L-serine ammonia-lyase activity"/>
    <property type="evidence" value="ECO:0007669"/>
    <property type="project" value="TreeGrafter"/>
</dbReference>
<organism evidence="5 6">
    <name type="scientific">Galdieria yellowstonensis</name>
    <dbReference type="NCBI Taxonomy" id="3028027"/>
    <lineage>
        <taxon>Eukaryota</taxon>
        <taxon>Rhodophyta</taxon>
        <taxon>Bangiophyceae</taxon>
        <taxon>Galdieriales</taxon>
        <taxon>Galdieriaceae</taxon>
        <taxon>Galdieria</taxon>
    </lineage>
</organism>
<dbReference type="PANTHER" id="PTHR48078">
    <property type="entry name" value="THREONINE DEHYDRATASE, MITOCHONDRIAL-RELATED"/>
    <property type="match status" value="1"/>
</dbReference>
<keyword evidence="2" id="KW-0663">Pyridoxal phosphate</keyword>
<reference evidence="5 6" key="1">
    <citation type="submission" date="2022-07" db="EMBL/GenBank/DDBJ databases">
        <title>Genome-wide signatures of adaptation to extreme environments.</title>
        <authorList>
            <person name="Cho C.H."/>
            <person name="Yoon H.S."/>
        </authorList>
    </citation>
    <scope>NUCLEOTIDE SEQUENCE [LARGE SCALE GENOMIC DNA]</scope>
    <source>
        <strain evidence="5 6">108.79 E11</strain>
    </source>
</reference>
<dbReference type="PANTHER" id="PTHR48078:SF6">
    <property type="entry name" value="L-THREONINE DEHYDRATASE CATABOLIC TDCB"/>
    <property type="match status" value="1"/>
</dbReference>
<dbReference type="InterPro" id="IPR001926">
    <property type="entry name" value="TrpB-like_PALP"/>
</dbReference>
<comment type="cofactor">
    <cofactor evidence="1">
        <name>pyridoxal 5'-phosphate</name>
        <dbReference type="ChEBI" id="CHEBI:597326"/>
    </cofactor>
</comment>
<dbReference type="SUPFAM" id="SSF53686">
    <property type="entry name" value="Tryptophan synthase beta subunit-like PLP-dependent enzymes"/>
    <property type="match status" value="1"/>
</dbReference>
<dbReference type="InterPro" id="IPR050147">
    <property type="entry name" value="Ser/Thr_Dehydratase"/>
</dbReference>
<proteinExistence type="predicted"/>
<dbReference type="Proteomes" id="UP001300502">
    <property type="component" value="Unassembled WGS sequence"/>
</dbReference>
<dbReference type="EMBL" id="JANCYU010000016">
    <property type="protein sequence ID" value="KAK4523517.1"/>
    <property type="molecule type" value="Genomic_DNA"/>
</dbReference>
<accession>A0AAV9I865</accession>
<dbReference type="GO" id="GO:0006567">
    <property type="term" value="P:L-threonine catabolic process"/>
    <property type="evidence" value="ECO:0007669"/>
    <property type="project" value="TreeGrafter"/>
</dbReference>
<evidence type="ECO:0000256" key="2">
    <source>
        <dbReference type="ARBA" id="ARBA00022898"/>
    </source>
</evidence>
<evidence type="ECO:0000256" key="3">
    <source>
        <dbReference type="ARBA" id="ARBA00023239"/>
    </source>
</evidence>
<dbReference type="Pfam" id="PF00291">
    <property type="entry name" value="PALP"/>
    <property type="match status" value="1"/>
</dbReference>
<dbReference type="Gene3D" id="3.40.50.1100">
    <property type="match status" value="2"/>
</dbReference>
<sequence>MTKQDTLFDNIIAAESRLVQLRTSNELCIRRTPLDFSHSLSKELGCEVFLKLESEQVTGTFKVRGAFNKLTVLSFQNDSRQPIVTASTGNHGAAVAHAASMLKIPVCIFVPRNIQPTKVDKLSSYDVELQYEGTDCLEAELAAKRYASERNLVYISPYNDWDVVAGQGTIAPEICQQLGSSVDIVYVTVGGGGLIGGIAAYIKAIFPQCLVIGCLPENSPVMYRCIQVGEIIEYPCRDTLSDASAGGVEPGSITFELCQRYVDDYVLVSEEEIRENICYMIDKHKKIVEGAAAVAIAACRKDRSRHQSLKSPLKIVVVVCGSNIGYETLKKCL</sequence>
<feature type="domain" description="Tryptophan synthase beta chain-like PALP" evidence="4">
    <location>
        <begin position="28"/>
        <end position="321"/>
    </location>
</feature>
<evidence type="ECO:0000313" key="5">
    <source>
        <dbReference type="EMBL" id="KAK4523517.1"/>
    </source>
</evidence>
<gene>
    <name evidence="5" type="ORF">GAYE_PCTG69G1413</name>
</gene>
<keyword evidence="3" id="KW-0456">Lyase</keyword>
<dbReference type="InterPro" id="IPR036052">
    <property type="entry name" value="TrpB-like_PALP_sf"/>
</dbReference>
<evidence type="ECO:0000259" key="4">
    <source>
        <dbReference type="Pfam" id="PF00291"/>
    </source>
</evidence>
<evidence type="ECO:0000256" key="1">
    <source>
        <dbReference type="ARBA" id="ARBA00001933"/>
    </source>
</evidence>
<name>A0AAV9I865_9RHOD</name>
<dbReference type="GO" id="GO:0004794">
    <property type="term" value="F:threonine deaminase activity"/>
    <property type="evidence" value="ECO:0007669"/>
    <property type="project" value="TreeGrafter"/>
</dbReference>
<protein>
    <recommendedName>
        <fullName evidence="4">Tryptophan synthase beta chain-like PALP domain-containing protein</fullName>
    </recommendedName>
</protein>